<evidence type="ECO:0000313" key="1">
    <source>
        <dbReference type="EMBL" id="BCR89255.1"/>
    </source>
</evidence>
<accession>A0A7R7ZNV1</accession>
<dbReference type="RefSeq" id="XP_043137777.1">
    <property type="nucleotide sequence ID" value="XM_043280171.1"/>
</dbReference>
<reference evidence="1" key="1">
    <citation type="submission" date="2021-01" db="EMBL/GenBank/DDBJ databases">
        <authorList>
            <consortium name="Aspergillus chevalieri M1 genome sequencing consortium"/>
            <person name="Kazuki M."/>
            <person name="Futagami T."/>
        </authorList>
    </citation>
    <scope>NUCLEOTIDE SEQUENCE</scope>
    <source>
        <strain evidence="1">M1</strain>
    </source>
</reference>
<dbReference type="AlphaFoldDB" id="A0A7R7ZNV1"/>
<dbReference type="Proteomes" id="UP000637239">
    <property type="component" value="Chromosome 5"/>
</dbReference>
<organism evidence="1 2">
    <name type="scientific">Aspergillus chevalieri</name>
    <name type="common">Eurotium chevalieri</name>
    <dbReference type="NCBI Taxonomy" id="182096"/>
    <lineage>
        <taxon>Eukaryota</taxon>
        <taxon>Fungi</taxon>
        <taxon>Dikarya</taxon>
        <taxon>Ascomycota</taxon>
        <taxon>Pezizomycotina</taxon>
        <taxon>Eurotiomycetes</taxon>
        <taxon>Eurotiomycetidae</taxon>
        <taxon>Eurotiales</taxon>
        <taxon>Aspergillaceae</taxon>
        <taxon>Aspergillus</taxon>
        <taxon>Aspergillus subgen. Aspergillus</taxon>
    </lineage>
</organism>
<dbReference type="EMBL" id="AP024420">
    <property type="protein sequence ID" value="BCR89255.1"/>
    <property type="molecule type" value="Genomic_DNA"/>
</dbReference>
<name>A0A7R7ZNV1_ASPCH</name>
<dbReference type="GeneID" id="66983613"/>
<sequence>MSGWMMDFSRVPKDTKSLKNGLTNASEITAARAEHLVDALIEWPSSRTPDLVALLTAISKTTDNLHWNEAVDDDEEFLACDGVPYINMVWRDANWMMMHVIIKKCSKSDDFETSKRNARDNYLKTQDVEAQPRGSGARSI</sequence>
<reference evidence="1" key="2">
    <citation type="submission" date="2021-02" db="EMBL/GenBank/DDBJ databases">
        <title>Aspergillus chevalieri M1 genome sequence.</title>
        <authorList>
            <person name="Kadooka C."/>
            <person name="Mori K."/>
            <person name="Futagami T."/>
        </authorList>
    </citation>
    <scope>NUCLEOTIDE SEQUENCE</scope>
    <source>
        <strain evidence="1">M1</strain>
    </source>
</reference>
<gene>
    <name evidence="1" type="ORF">ACHE_50453S</name>
</gene>
<proteinExistence type="predicted"/>
<keyword evidence="2" id="KW-1185">Reference proteome</keyword>
<dbReference type="KEGG" id="ache:ACHE_50453S"/>
<evidence type="ECO:0000313" key="2">
    <source>
        <dbReference type="Proteomes" id="UP000637239"/>
    </source>
</evidence>
<protein>
    <submittedName>
        <fullName evidence="1">Uncharacterized protein</fullName>
    </submittedName>
</protein>